<dbReference type="AlphaFoldDB" id="A0A3E0TN06"/>
<dbReference type="SUPFAM" id="SSF55331">
    <property type="entry name" value="Tautomerase/MIF"/>
    <property type="match status" value="1"/>
</dbReference>
<dbReference type="RefSeq" id="WP_116006643.1">
    <property type="nucleotide sequence ID" value="NZ_QUOU01000001.1"/>
</dbReference>
<protein>
    <submittedName>
        <fullName evidence="2">4-oxalocrotonate tautomerase</fullName>
    </submittedName>
</protein>
<comment type="caution">
    <text evidence="2">The sequence shown here is derived from an EMBL/GenBank/DDBJ whole genome shotgun (WGS) entry which is preliminary data.</text>
</comment>
<proteinExistence type="predicted"/>
<dbReference type="Gene3D" id="3.30.429.10">
    <property type="entry name" value="Macrophage Migration Inhibitory Factor"/>
    <property type="match status" value="1"/>
</dbReference>
<evidence type="ECO:0000313" key="3">
    <source>
        <dbReference type="Proteomes" id="UP000256478"/>
    </source>
</evidence>
<reference evidence="2 3" key="1">
    <citation type="submission" date="2018-08" db="EMBL/GenBank/DDBJ databases">
        <title>Thalassotalea euphylliae genome.</title>
        <authorList>
            <person name="Summers S."/>
            <person name="Rice S.A."/>
            <person name="Freckelton M.L."/>
            <person name="Nedved B.T."/>
            <person name="Hadfield M.G."/>
        </authorList>
    </citation>
    <scope>NUCLEOTIDE SEQUENCE [LARGE SCALE GENOMIC DNA]</scope>
    <source>
        <strain evidence="2 3">H1</strain>
    </source>
</reference>
<evidence type="ECO:0000313" key="2">
    <source>
        <dbReference type="EMBL" id="REL25512.1"/>
    </source>
</evidence>
<dbReference type="Pfam" id="PF14832">
    <property type="entry name" value="Tautomerase_3"/>
    <property type="match status" value="1"/>
</dbReference>
<dbReference type="InterPro" id="IPR028116">
    <property type="entry name" value="Cis-CaaD-like"/>
</dbReference>
<organism evidence="2 3">
    <name type="scientific">Thalassotalea euphylliae</name>
    <dbReference type="NCBI Taxonomy" id="1655234"/>
    <lineage>
        <taxon>Bacteria</taxon>
        <taxon>Pseudomonadati</taxon>
        <taxon>Pseudomonadota</taxon>
        <taxon>Gammaproteobacteria</taxon>
        <taxon>Alteromonadales</taxon>
        <taxon>Colwelliaceae</taxon>
        <taxon>Thalassotalea</taxon>
    </lineage>
</organism>
<feature type="domain" description="Tautomerase cis-CaaD-like" evidence="1">
    <location>
        <begin position="1"/>
        <end position="125"/>
    </location>
</feature>
<dbReference type="Proteomes" id="UP000256478">
    <property type="component" value="Unassembled WGS sequence"/>
</dbReference>
<sequence>MPLYTVSTKNPLPEATREKLAVLIMDVHCGITGAPETFVNVTFAHNATLQPRATVNVLGAVRKGRTPDMNNTLSADMTQRIAALLELTPYEIDLSLHEVPAQWVMEGGEILPEPGEEALCEWLQKEHA</sequence>
<name>A0A3E0TN06_9GAMM</name>
<accession>A0A3E0TN06</accession>
<dbReference type="InterPro" id="IPR014347">
    <property type="entry name" value="Tautomerase/MIF_sf"/>
</dbReference>
<evidence type="ECO:0000259" key="1">
    <source>
        <dbReference type="Pfam" id="PF14832"/>
    </source>
</evidence>
<gene>
    <name evidence="2" type="ORF">DXX93_02415</name>
</gene>
<dbReference type="OrthoDB" id="7595039at2"/>
<dbReference type="EMBL" id="QUOU01000001">
    <property type="protein sequence ID" value="REL25512.1"/>
    <property type="molecule type" value="Genomic_DNA"/>
</dbReference>